<dbReference type="Gene3D" id="2.60.120.260">
    <property type="entry name" value="Galactose-binding domain-like"/>
    <property type="match status" value="1"/>
</dbReference>
<reference evidence="3 4" key="1">
    <citation type="journal article" date="2016" name="Sci. Rep.">
        <title>Complete genome sequence and transcriptomic analysis of a novel marine strain Bacillus weihaiensis reveals the mechanism of brown algae degradation.</title>
        <authorList>
            <person name="Zhu Y."/>
            <person name="Chen P."/>
            <person name="Bao Y."/>
            <person name="Men Y."/>
            <person name="Zeng Y."/>
            <person name="Yang J."/>
            <person name="Sun J."/>
            <person name="Sun Y."/>
        </authorList>
    </citation>
    <scope>NUCLEOTIDE SEQUENCE [LARGE SCALE GENOMIC DNA]</scope>
    <source>
        <strain evidence="3 4">Alg07</strain>
    </source>
</reference>
<dbReference type="SUPFAM" id="SSF49265">
    <property type="entry name" value="Fibronectin type III"/>
    <property type="match status" value="1"/>
</dbReference>
<keyword evidence="2" id="KW-1133">Transmembrane helix</keyword>
<dbReference type="InterPro" id="IPR008979">
    <property type="entry name" value="Galactose-bd-like_sf"/>
</dbReference>
<feature type="compositionally biased region" description="Basic and acidic residues" evidence="1">
    <location>
        <begin position="1392"/>
        <end position="1404"/>
    </location>
</feature>
<dbReference type="STRING" id="1547283.A9C19_09490"/>
<proteinExistence type="predicted"/>
<feature type="transmembrane region" description="Helical" evidence="2">
    <location>
        <begin position="1422"/>
        <end position="1441"/>
    </location>
</feature>
<dbReference type="RefSeq" id="WP_072579756.1">
    <property type="nucleotide sequence ID" value="NZ_CP016020.1"/>
</dbReference>
<name>A0A1L3MRK1_9BACI</name>
<organism evidence="3 4">
    <name type="scientific">Bacillus weihaiensis</name>
    <dbReference type="NCBI Taxonomy" id="1547283"/>
    <lineage>
        <taxon>Bacteria</taxon>
        <taxon>Bacillati</taxon>
        <taxon>Bacillota</taxon>
        <taxon>Bacilli</taxon>
        <taxon>Bacillales</taxon>
        <taxon>Bacillaceae</taxon>
        <taxon>Bacillus</taxon>
    </lineage>
</organism>
<dbReference type="InterPro" id="IPR036116">
    <property type="entry name" value="FN3_sf"/>
</dbReference>
<evidence type="ECO:0000256" key="2">
    <source>
        <dbReference type="SAM" id="Phobius"/>
    </source>
</evidence>
<evidence type="ECO:0000256" key="1">
    <source>
        <dbReference type="SAM" id="MobiDB-lite"/>
    </source>
</evidence>
<feature type="transmembrane region" description="Helical" evidence="2">
    <location>
        <begin position="31"/>
        <end position="50"/>
    </location>
</feature>
<feature type="region of interest" description="Disordered" evidence="1">
    <location>
        <begin position="1374"/>
        <end position="1404"/>
    </location>
</feature>
<gene>
    <name evidence="3" type="ORF">A9C19_09490</name>
</gene>
<dbReference type="OrthoDB" id="179999at2"/>
<keyword evidence="2" id="KW-0812">Transmembrane</keyword>
<dbReference type="KEGG" id="bwh:A9C19_09490"/>
<keyword evidence="2" id="KW-0472">Membrane</keyword>
<sequence>MVALVLSDNENASTWLETALKAANTNTVTKTYFNLLVFGVVLLVLCMPFSTLSAEEINYESYNGFTTSEEIQYDLGELYQVAYIKSAWSKGHLRQTWNSLLETEIYGSVEVEQEPTVDVKELPILPSNEVHPKLWFDSSEIEEVYEKRVDLIAFAKTITNKDGTYTKVSFDALNLKPGQTYFFAMKSNDEAGNESAISNLYNCDPTISSSPVDETYRGIWIQHFSEKYYDVRYSLEPITEENWDMATKVTGEMFMMEGNEEYRQTAIDALVRAFDGPIPGDDEYIGVTEAYEIRYSTKPIDDSNKYFFSSDGVYREGSQYYIYSHLNLLPGSGAISIDYKHSSSVDEVSPASISNLMLNDNVFTWGPRPHNHRSKPAWGLGTFLYHYKNVSNVDLFPTYKPAFIWEFSDQRVGGTVSANGNLDTYILQNENKEVQFMNESDTTPLHPDAKWGNLFQWRYQQTDTTPWGGEFGNNTGASYDDSMDINESTGYINRSVAFPNQEYFVISDQLYTKYLTYDPTVKPIKPTESATQFFNEGGNHNHFDHLSFIIHAENQMMASDTGYSQTIFRNHWNDEESARYLLFHGQADMDQGEFLNYREIPLFESTEKLTLTMDVSWNQASKAEDVPTPLSVGQVQEMTIANKDGTNGEFELFLHGGRGTMRGEGDFRQWTYSNDLYGSASKMASWILSNDAELTNVNFMQILIPLSIDAKIPTVTNLSDSLNEAVTNAEFSYIRQNGLVQQFAVKAWPVDFEQNKTPISKYSMNTDFFDFQNHNFTKGYVSSNSDQYTMKLLIPEGKEVEKVVFDGTVIEFTQEGNYSVVNLSVSNNKGWMPNVEDSFLRHNFSQMVAGEATGQGSGAVQLTWTASGDDGEKGQAAFGGLLDDPNLNKVDVSNVIASTHDGIKVGDELNNISLLSNIASAETEFAEDVTKPSTVMDLTVKSATHNSVSLSWSAPYPSTPGSTETMLVDGLENSRTYYFAESNDPGEQEKSSDQDNKLPATATKSYAYDWMFSELTDEQHDHIRATLAKEAEDAIVTAETARQKIETEDDLELAILALNVPENTIDGDFTTRWSSEAIDGIGQWDFSIHTSIDGENWTTVIDHELTSGMTEEFETYYIEKSARYIRIEGFGNTASGPSDSCEDDRLHGYYGEMARIAKYNAFVDDKGEITYVKGDAAEYEYVKAQKEGKLGETIEVYPNKTVSVENTAVKIALPKDLPRGTKVTIEKHDPSNPSGQAIVSQSAINSLEEVQKDDDHQEDQSRDVITGYDEEAYKSDEVAIYYFNETTEKWEHNADDYAEALWKSISESGYLGAELPTVAGDVYTFTFEFPPGMESYTGKYLLTLQGGEVKNGTITLEVNHFSTYGVFAAVQQNPGNQEESSDPVDQEDSNSQDEKEKSSYGDNERRTWYRTAEAHNTVTLNGSYLLIGFLLILGGAIVLFVRRKERKIEEKQARFIDIENNTSKGENPLLFPPDS</sequence>
<feature type="compositionally biased region" description="Acidic residues" evidence="1">
    <location>
        <begin position="1379"/>
        <end position="1391"/>
    </location>
</feature>
<dbReference type="Gene3D" id="2.70.98.70">
    <property type="match status" value="1"/>
</dbReference>
<dbReference type="Proteomes" id="UP000181936">
    <property type="component" value="Chromosome"/>
</dbReference>
<protein>
    <submittedName>
        <fullName evidence="3">Uncharacterized protein</fullName>
    </submittedName>
</protein>
<evidence type="ECO:0000313" key="3">
    <source>
        <dbReference type="EMBL" id="APH04963.1"/>
    </source>
</evidence>
<dbReference type="SUPFAM" id="SSF49785">
    <property type="entry name" value="Galactose-binding domain-like"/>
    <property type="match status" value="1"/>
</dbReference>
<dbReference type="EMBL" id="CP016020">
    <property type="protein sequence ID" value="APH04963.1"/>
    <property type="molecule type" value="Genomic_DNA"/>
</dbReference>
<accession>A0A1L3MRK1</accession>
<evidence type="ECO:0000313" key="4">
    <source>
        <dbReference type="Proteomes" id="UP000181936"/>
    </source>
</evidence>
<keyword evidence="4" id="KW-1185">Reference proteome</keyword>